<dbReference type="PANTHER" id="PTHR24096:SF149">
    <property type="entry name" value="AMP-BINDING DOMAIN-CONTAINING PROTEIN-RELATED"/>
    <property type="match status" value="1"/>
</dbReference>
<dbReference type="InterPro" id="IPR025110">
    <property type="entry name" value="AMP-bd_C"/>
</dbReference>
<evidence type="ECO:0000256" key="2">
    <source>
        <dbReference type="ARBA" id="ARBA00006432"/>
    </source>
</evidence>
<feature type="non-terminal residue" evidence="9">
    <location>
        <position position="1"/>
    </location>
</feature>
<dbReference type="FunFam" id="3.30.300.30:FF:000007">
    <property type="entry name" value="4-coumarate--CoA ligase 2"/>
    <property type="match status" value="1"/>
</dbReference>
<evidence type="ECO:0000256" key="5">
    <source>
        <dbReference type="ARBA" id="ARBA00023051"/>
    </source>
</evidence>
<feature type="non-terminal residue" evidence="9">
    <location>
        <position position="546"/>
    </location>
</feature>
<dbReference type="AlphaFoldDB" id="S8EHH9"/>
<sequence length="546" mass="59203">FYSPETGIYTSKYPSVNLPSSPNLDVVSYIFSHRHGGGGDDAPAVIDSSSGISITHSTLRSLVKTVASGMHSIGVQKGDAVMILLPNSPFFPVVFLAALSLGAVAAPANPLCSLPEIGKQAVDCMPAVVFTVQNRAPELADALPGCRIIGVDIDLDLDRDGRSGIDRGTPESDFRKLIRRSDPRASPNPEIRQRDVAAILYSSGTTGRPKGTLLTHGNFIAAAEVFVRFEASNYRHHHRGFRAVHLAVMPMFHIYGLSLFVVGLPSLGSTVVAMRRFDGEEMAKAVYRYGVTHIHTVPPMLSAMTKLAKRFTSYGGNLKQVICGATLISKKIIHEFLQAFPHVDFIQGYGMTETTAIGTRGYNNGKFRKYLSAGLLAPNIKAKVVDVITGSCLPPGSIGELWLDTPGNMKGYLNSPEETSAVLGKDGWLRTGDIVYLDEDGYLFVIDRLKDVIKYKGYQISPAELEAVLMAHPEVVEAAVTGITDNEAGEIPVAFVVLKKGSSISEAALVEYVSKYVAPHKKVRRIHFRDSIPKSPAGKILKRELR</sequence>
<dbReference type="InterPro" id="IPR020845">
    <property type="entry name" value="AMP-binding_CS"/>
</dbReference>
<dbReference type="InterPro" id="IPR000873">
    <property type="entry name" value="AMP-dep_synth/lig_dom"/>
</dbReference>
<dbReference type="GO" id="GO:0006744">
    <property type="term" value="P:ubiquinone biosynthetic process"/>
    <property type="evidence" value="ECO:0007669"/>
    <property type="project" value="TreeGrafter"/>
</dbReference>
<gene>
    <name evidence="9" type="ORF">M569_02598</name>
</gene>
<dbReference type="PANTHER" id="PTHR24096">
    <property type="entry name" value="LONG-CHAIN-FATTY-ACID--COA LIGASE"/>
    <property type="match status" value="1"/>
</dbReference>
<comment type="caution">
    <text evidence="9">The sequence shown here is derived from an EMBL/GenBank/DDBJ whole genome shotgun (WGS) entry which is preliminary data.</text>
</comment>
<organism evidence="9 10">
    <name type="scientific">Genlisea aurea</name>
    <dbReference type="NCBI Taxonomy" id="192259"/>
    <lineage>
        <taxon>Eukaryota</taxon>
        <taxon>Viridiplantae</taxon>
        <taxon>Streptophyta</taxon>
        <taxon>Embryophyta</taxon>
        <taxon>Tracheophyta</taxon>
        <taxon>Spermatophyta</taxon>
        <taxon>Magnoliopsida</taxon>
        <taxon>eudicotyledons</taxon>
        <taxon>Gunneridae</taxon>
        <taxon>Pentapetalae</taxon>
        <taxon>asterids</taxon>
        <taxon>lamiids</taxon>
        <taxon>Lamiales</taxon>
        <taxon>Lentibulariaceae</taxon>
        <taxon>Genlisea</taxon>
    </lineage>
</organism>
<evidence type="ECO:0000256" key="3">
    <source>
        <dbReference type="ARBA" id="ARBA00012959"/>
    </source>
</evidence>
<dbReference type="SUPFAM" id="SSF56801">
    <property type="entry name" value="Acetyl-CoA synthetase-like"/>
    <property type="match status" value="1"/>
</dbReference>
<dbReference type="GO" id="GO:0005777">
    <property type="term" value="C:peroxisome"/>
    <property type="evidence" value="ECO:0007669"/>
    <property type="project" value="TreeGrafter"/>
</dbReference>
<comment type="catalytic activity">
    <reaction evidence="6">
        <text>(E)-4-coumarate + ATP + CoA = (E)-4-coumaroyl-CoA + AMP + diphosphate</text>
        <dbReference type="Rhea" id="RHEA:19641"/>
        <dbReference type="ChEBI" id="CHEBI:12876"/>
        <dbReference type="ChEBI" id="CHEBI:30616"/>
        <dbReference type="ChEBI" id="CHEBI:33019"/>
        <dbReference type="ChEBI" id="CHEBI:57287"/>
        <dbReference type="ChEBI" id="CHEBI:85008"/>
        <dbReference type="ChEBI" id="CHEBI:456215"/>
        <dbReference type="EC" id="6.2.1.12"/>
    </reaction>
    <physiologicalReaction direction="left-to-right" evidence="6">
        <dbReference type="Rhea" id="RHEA:19642"/>
    </physiologicalReaction>
</comment>
<feature type="domain" description="AMP-binding enzyme C-terminal" evidence="8">
    <location>
        <begin position="464"/>
        <end position="539"/>
    </location>
</feature>
<comment type="similarity">
    <text evidence="2">Belongs to the ATP-dependent AMP-binding enzyme family.</text>
</comment>
<dbReference type="Gene3D" id="3.40.50.12780">
    <property type="entry name" value="N-terminal domain of ligase-like"/>
    <property type="match status" value="1"/>
</dbReference>
<dbReference type="GO" id="GO:0009698">
    <property type="term" value="P:phenylpropanoid metabolic process"/>
    <property type="evidence" value="ECO:0007669"/>
    <property type="project" value="UniProtKB-KW"/>
</dbReference>
<reference evidence="9 10" key="1">
    <citation type="journal article" date="2013" name="BMC Genomics">
        <title>The miniature genome of a carnivorous plant Genlisea aurea contains a low number of genes and short non-coding sequences.</title>
        <authorList>
            <person name="Leushkin E.V."/>
            <person name="Sutormin R.A."/>
            <person name="Nabieva E.R."/>
            <person name="Penin A.A."/>
            <person name="Kondrashov A.S."/>
            <person name="Logacheva M.D."/>
        </authorList>
    </citation>
    <scope>NUCLEOTIDE SEQUENCE [LARGE SCALE GENOMIC DNA]</scope>
</reference>
<evidence type="ECO:0000256" key="1">
    <source>
        <dbReference type="ARBA" id="ARBA00004930"/>
    </source>
</evidence>
<dbReference type="Pfam" id="PF00501">
    <property type="entry name" value="AMP-binding"/>
    <property type="match status" value="1"/>
</dbReference>
<evidence type="ECO:0000256" key="6">
    <source>
        <dbReference type="ARBA" id="ARBA00034252"/>
    </source>
</evidence>
<dbReference type="OrthoDB" id="10253869at2759"/>
<keyword evidence="10" id="KW-1185">Reference proteome</keyword>
<dbReference type="PROSITE" id="PS00455">
    <property type="entry name" value="AMP_BINDING"/>
    <property type="match status" value="1"/>
</dbReference>
<dbReference type="Proteomes" id="UP000015453">
    <property type="component" value="Unassembled WGS sequence"/>
</dbReference>
<dbReference type="CDD" id="cd05904">
    <property type="entry name" value="4CL"/>
    <property type="match status" value="1"/>
</dbReference>
<dbReference type="GO" id="GO:0016207">
    <property type="term" value="F:4-coumarate-CoA ligase activity"/>
    <property type="evidence" value="ECO:0007669"/>
    <property type="project" value="UniProtKB-EC"/>
</dbReference>
<feature type="domain" description="AMP-dependent synthetase/ligase" evidence="7">
    <location>
        <begin position="40"/>
        <end position="413"/>
    </location>
</feature>
<keyword evidence="4" id="KW-0436">Ligase</keyword>
<name>S8EHH9_9LAMI</name>
<comment type="pathway">
    <text evidence="1">Phytoalexin biosynthesis; 3,4',5-trihydroxystilbene biosynthesis; 3,4',5-trihydroxystilbene from trans-4-coumarate: step 1/2.</text>
</comment>
<dbReference type="EC" id="6.2.1.12" evidence="3"/>
<dbReference type="EMBL" id="AUSU01000946">
    <property type="protein sequence ID" value="EPS72162.1"/>
    <property type="molecule type" value="Genomic_DNA"/>
</dbReference>
<dbReference type="InterPro" id="IPR042099">
    <property type="entry name" value="ANL_N_sf"/>
</dbReference>
<dbReference type="Gene3D" id="3.30.300.30">
    <property type="match status" value="1"/>
</dbReference>
<dbReference type="InterPro" id="IPR045851">
    <property type="entry name" value="AMP-bd_C_sf"/>
</dbReference>
<keyword evidence="5" id="KW-0587">Phenylpropanoid metabolism</keyword>
<dbReference type="UniPathway" id="UPA00372">
    <property type="reaction ID" value="UER00547"/>
</dbReference>
<protein>
    <recommendedName>
        <fullName evidence="3">4-coumarate--CoA ligase</fullName>
        <ecNumber evidence="3">6.2.1.12</ecNumber>
    </recommendedName>
</protein>
<evidence type="ECO:0000259" key="7">
    <source>
        <dbReference type="Pfam" id="PF00501"/>
    </source>
</evidence>
<evidence type="ECO:0000256" key="4">
    <source>
        <dbReference type="ARBA" id="ARBA00022598"/>
    </source>
</evidence>
<proteinExistence type="inferred from homology"/>
<dbReference type="Pfam" id="PF13193">
    <property type="entry name" value="AMP-binding_C"/>
    <property type="match status" value="1"/>
</dbReference>
<evidence type="ECO:0000313" key="10">
    <source>
        <dbReference type="Proteomes" id="UP000015453"/>
    </source>
</evidence>
<evidence type="ECO:0000313" key="9">
    <source>
        <dbReference type="EMBL" id="EPS72162.1"/>
    </source>
</evidence>
<accession>S8EHH9</accession>
<evidence type="ECO:0000259" key="8">
    <source>
        <dbReference type="Pfam" id="PF13193"/>
    </source>
</evidence>